<protein>
    <submittedName>
        <fullName evidence="1">Uncharacterized protein</fullName>
    </submittedName>
</protein>
<evidence type="ECO:0000313" key="1">
    <source>
        <dbReference type="EMBL" id="CCC52637.1"/>
    </source>
</evidence>
<organism evidence="1">
    <name type="scientific">Trypanosoma vivax (strain Y486)</name>
    <dbReference type="NCBI Taxonomy" id="1055687"/>
    <lineage>
        <taxon>Eukaryota</taxon>
        <taxon>Discoba</taxon>
        <taxon>Euglenozoa</taxon>
        <taxon>Kinetoplastea</taxon>
        <taxon>Metakinetoplastina</taxon>
        <taxon>Trypanosomatida</taxon>
        <taxon>Trypanosomatidae</taxon>
        <taxon>Trypanosoma</taxon>
        <taxon>Duttonella</taxon>
    </lineage>
</organism>
<sequence length="428" mass="47552">MRHSCLKKGKDRVKPDNAAVTALHYDTLRQLVMEAFPVASIYYIIPPGTAGQQNGTFVNGTTDTVMQRLRGRLNSGAKELTHAHAPLSHSECSPTKLDNGMKARRGPFRDCCSSSGVERWRALYRSFPPKLFGGRAVWREEHEDAASPVLPCWSPHAVVYIDGFEAHDLRRVVAPRLFKLIPPFKADDEWNRTVGGATVDHSRINVPKFAAKTLNADFLLREKGCMLHEPDMLELSMPVFLGPERTGRAWHGRPMHRRIATFVSFASCEPNAVALNRLEDPGRRIALRTAFGFSLAALKYSLPPPVVGATRLLRQWNAKWSETPLSVAFWLSAVGHAVNCGIGTNAFHSKSNGAPLDKGEVDHNRQDEARFLGDLAASAASLVDARCADCKWNYFLPPENFEQERGVNQLLNSAQSLPLEQLRDVVMP</sequence>
<reference evidence="1" key="1">
    <citation type="journal article" date="2012" name="Proc. Natl. Acad. Sci. U.S.A.">
        <title>Antigenic diversity is generated by distinct evolutionary mechanisms in African trypanosome species.</title>
        <authorList>
            <person name="Jackson A.P."/>
            <person name="Berry A."/>
            <person name="Aslett M."/>
            <person name="Allison H.C."/>
            <person name="Burton P."/>
            <person name="Vavrova-Anderson J."/>
            <person name="Brown R."/>
            <person name="Browne H."/>
            <person name="Corton N."/>
            <person name="Hauser H."/>
            <person name="Gamble J."/>
            <person name="Gilderthorp R."/>
            <person name="Marcello L."/>
            <person name="McQuillan J."/>
            <person name="Otto T.D."/>
            <person name="Quail M.A."/>
            <person name="Sanders M.J."/>
            <person name="van Tonder A."/>
            <person name="Ginger M.L."/>
            <person name="Field M.C."/>
            <person name="Barry J.D."/>
            <person name="Hertz-Fowler C."/>
            <person name="Berriman M."/>
        </authorList>
    </citation>
    <scope>NUCLEOTIDE SEQUENCE</scope>
    <source>
        <strain evidence="1">Y486</strain>
    </source>
</reference>
<name>G0UA06_TRYVY</name>
<dbReference type="EMBL" id="HE573027">
    <property type="protein sequence ID" value="CCC52637.1"/>
    <property type="molecule type" value="Genomic_DNA"/>
</dbReference>
<accession>G0UA06</accession>
<gene>
    <name evidence="1" type="ORF">TVY486_1101220</name>
</gene>
<proteinExistence type="predicted"/>
<dbReference type="VEuPathDB" id="TriTrypDB:TvY486_1101220"/>
<dbReference type="AlphaFoldDB" id="G0UA06"/>